<accession>A0A6J4T1Q0</accession>
<gene>
    <name evidence="2" type="ORF">AVDCRST_MAG53-2599</name>
</gene>
<keyword evidence="1" id="KW-1133">Transmembrane helix</keyword>
<dbReference type="InterPro" id="IPR007436">
    <property type="entry name" value="DUF485"/>
</dbReference>
<feature type="transmembrane region" description="Helical" evidence="1">
    <location>
        <begin position="31"/>
        <end position="53"/>
    </location>
</feature>
<dbReference type="Pfam" id="PF04341">
    <property type="entry name" value="DUF485"/>
    <property type="match status" value="1"/>
</dbReference>
<reference evidence="2" key="1">
    <citation type="submission" date="2020-02" db="EMBL/GenBank/DDBJ databases">
        <authorList>
            <person name="Meier V. D."/>
        </authorList>
    </citation>
    <scope>NUCLEOTIDE SEQUENCE</scope>
    <source>
        <strain evidence="2">AVDCRST_MAG53</strain>
    </source>
</reference>
<dbReference type="PANTHER" id="PTHR38441">
    <property type="entry name" value="INTEGRAL MEMBRANE PROTEIN-RELATED"/>
    <property type="match status" value="1"/>
</dbReference>
<dbReference type="EMBL" id="CADCVR010000080">
    <property type="protein sequence ID" value="CAA9510842.1"/>
    <property type="molecule type" value="Genomic_DNA"/>
</dbReference>
<dbReference type="AlphaFoldDB" id="A0A6J4T1Q0"/>
<evidence type="ECO:0000313" key="2">
    <source>
        <dbReference type="EMBL" id="CAA9510842.1"/>
    </source>
</evidence>
<feature type="transmembrane region" description="Helical" evidence="1">
    <location>
        <begin position="65"/>
        <end position="87"/>
    </location>
</feature>
<proteinExistence type="predicted"/>
<organism evidence="2">
    <name type="scientific">uncultured Solirubrobacteraceae bacterium</name>
    <dbReference type="NCBI Taxonomy" id="1162706"/>
    <lineage>
        <taxon>Bacteria</taxon>
        <taxon>Bacillati</taxon>
        <taxon>Actinomycetota</taxon>
        <taxon>Thermoleophilia</taxon>
        <taxon>Solirubrobacterales</taxon>
        <taxon>Solirubrobacteraceae</taxon>
        <taxon>environmental samples</taxon>
    </lineage>
</organism>
<keyword evidence="1" id="KW-0472">Membrane</keyword>
<sequence>MSDPSRDSRIDWKAAEQSPEFRDLIAARRRFVVPGTIFFLSWYFGFILLAGYAKDFMASSVYEGLTVGYCLALTQFVMVAVLGLMYLKRAQNVYDPLAAKAAQVALDAGREQGRRS</sequence>
<name>A0A6J4T1Q0_9ACTN</name>
<evidence type="ECO:0008006" key="3">
    <source>
        <dbReference type="Google" id="ProtNLM"/>
    </source>
</evidence>
<protein>
    <recommendedName>
        <fullName evidence="3">DUF485 domain-containing protein</fullName>
    </recommendedName>
</protein>
<dbReference type="PANTHER" id="PTHR38441:SF1">
    <property type="entry name" value="MEMBRANE PROTEIN"/>
    <property type="match status" value="1"/>
</dbReference>
<evidence type="ECO:0000256" key="1">
    <source>
        <dbReference type="SAM" id="Phobius"/>
    </source>
</evidence>
<keyword evidence="1" id="KW-0812">Transmembrane</keyword>